<name>A0ABP0AYI2_9PEZI</name>
<dbReference type="EMBL" id="CAWUHD010000009">
    <property type="protein sequence ID" value="CAK7212326.1"/>
    <property type="molecule type" value="Genomic_DNA"/>
</dbReference>
<accession>A0ABP0AYI2</accession>
<reference evidence="1 2" key="1">
    <citation type="submission" date="2024-01" db="EMBL/GenBank/DDBJ databases">
        <authorList>
            <person name="Allen C."/>
            <person name="Tagirdzhanova G."/>
        </authorList>
    </citation>
    <scope>NUCLEOTIDE SEQUENCE [LARGE SCALE GENOMIC DNA]</scope>
</reference>
<keyword evidence="2" id="KW-1185">Reference proteome</keyword>
<evidence type="ECO:0000313" key="1">
    <source>
        <dbReference type="EMBL" id="CAK7212326.1"/>
    </source>
</evidence>
<protein>
    <submittedName>
        <fullName evidence="1">Uncharacterized protein</fullName>
    </submittedName>
</protein>
<comment type="caution">
    <text evidence="1">The sequence shown here is derived from an EMBL/GenBank/DDBJ whole genome shotgun (WGS) entry which is preliminary data.</text>
</comment>
<organism evidence="1 2">
    <name type="scientific">Sporothrix eucalyptigena</name>
    <dbReference type="NCBI Taxonomy" id="1812306"/>
    <lineage>
        <taxon>Eukaryota</taxon>
        <taxon>Fungi</taxon>
        <taxon>Dikarya</taxon>
        <taxon>Ascomycota</taxon>
        <taxon>Pezizomycotina</taxon>
        <taxon>Sordariomycetes</taxon>
        <taxon>Sordariomycetidae</taxon>
        <taxon>Ophiostomatales</taxon>
        <taxon>Ophiostomataceae</taxon>
        <taxon>Sporothrix</taxon>
    </lineage>
</organism>
<dbReference type="Proteomes" id="UP001642482">
    <property type="component" value="Unassembled WGS sequence"/>
</dbReference>
<gene>
    <name evidence="1" type="ORF">SEUCBS140593_001466</name>
</gene>
<sequence>MPSAGGRVLTSNSDAAGYGGYYQEPPESAYTTGAHGAIAYSQPADYTQDTRHAQGFANTYGTSSAQMMYGVPQAGSQGAVFDTTQSFASRQHGGMQMMAPDVTSSTYYGNDTSGAGLTSDDEDLYEGRVKLWKNFNNAWLGILQKQKEMMWSGKKLHRSQSLISFEDLQKMARELVRLCDGVERFGLVDYDYGVWEERIMAVLTECVDLYGMTDEEATGASGGPNAQ</sequence>
<evidence type="ECO:0000313" key="2">
    <source>
        <dbReference type="Proteomes" id="UP001642482"/>
    </source>
</evidence>
<proteinExistence type="predicted"/>